<dbReference type="InterPro" id="IPR045247">
    <property type="entry name" value="Oye-like"/>
</dbReference>
<dbReference type="AlphaFoldDB" id="A0A8H7R234"/>
<name>A0A8H7R234_9FUNG</name>
<dbReference type="PANTHER" id="PTHR22893:SF91">
    <property type="entry name" value="NADPH DEHYDROGENASE 2-RELATED"/>
    <property type="match status" value="1"/>
</dbReference>
<evidence type="ECO:0000256" key="1">
    <source>
        <dbReference type="ARBA" id="ARBA00001917"/>
    </source>
</evidence>
<evidence type="ECO:0000313" key="6">
    <source>
        <dbReference type="Proteomes" id="UP000603453"/>
    </source>
</evidence>
<gene>
    <name evidence="5" type="ORF">INT47_001996</name>
</gene>
<evidence type="ECO:0000313" key="5">
    <source>
        <dbReference type="EMBL" id="KAG2201736.1"/>
    </source>
</evidence>
<evidence type="ECO:0000259" key="4">
    <source>
        <dbReference type="Pfam" id="PF00724"/>
    </source>
</evidence>
<reference evidence="5" key="1">
    <citation type="submission" date="2020-12" db="EMBL/GenBank/DDBJ databases">
        <title>Metabolic potential, ecology and presence of endohyphal bacteria is reflected in genomic diversity of Mucoromycotina.</title>
        <authorList>
            <person name="Muszewska A."/>
            <person name="Okrasinska A."/>
            <person name="Steczkiewicz K."/>
            <person name="Drgas O."/>
            <person name="Orlowska M."/>
            <person name="Perlinska-Lenart U."/>
            <person name="Aleksandrzak-Piekarczyk T."/>
            <person name="Szatraj K."/>
            <person name="Zielenkiewicz U."/>
            <person name="Pilsyk S."/>
            <person name="Malc E."/>
            <person name="Mieczkowski P."/>
            <person name="Kruszewska J.S."/>
            <person name="Biernat P."/>
            <person name="Pawlowska J."/>
        </authorList>
    </citation>
    <scope>NUCLEOTIDE SEQUENCE</scope>
    <source>
        <strain evidence="5">WA0000017839</strain>
    </source>
</reference>
<dbReference type="Gene3D" id="3.20.20.70">
    <property type="entry name" value="Aldolase class I"/>
    <property type="match status" value="1"/>
</dbReference>
<protein>
    <recommendedName>
        <fullName evidence="4">NADH:flavin oxidoreductase/NADH oxidase N-terminal domain-containing protein</fullName>
    </recommendedName>
</protein>
<dbReference type="GO" id="GO:0005829">
    <property type="term" value="C:cytosol"/>
    <property type="evidence" value="ECO:0007669"/>
    <property type="project" value="UniProtKB-ARBA"/>
</dbReference>
<feature type="domain" description="NADH:flavin oxidoreductase/NADH oxidase N-terminal" evidence="4">
    <location>
        <begin position="9"/>
        <end position="346"/>
    </location>
</feature>
<organism evidence="5 6">
    <name type="scientific">Mucor saturninus</name>
    <dbReference type="NCBI Taxonomy" id="64648"/>
    <lineage>
        <taxon>Eukaryota</taxon>
        <taxon>Fungi</taxon>
        <taxon>Fungi incertae sedis</taxon>
        <taxon>Mucoromycota</taxon>
        <taxon>Mucoromycotina</taxon>
        <taxon>Mucoromycetes</taxon>
        <taxon>Mucorales</taxon>
        <taxon>Mucorineae</taxon>
        <taxon>Mucoraceae</taxon>
        <taxon>Mucor</taxon>
    </lineage>
</organism>
<comment type="similarity">
    <text evidence="2">Belongs to the NADH:flavin oxidoreductase/NADH oxidase family.</text>
</comment>
<dbReference type="CDD" id="cd02933">
    <property type="entry name" value="OYE_like_FMN"/>
    <property type="match status" value="1"/>
</dbReference>
<accession>A0A8H7R234</accession>
<dbReference type="Proteomes" id="UP000603453">
    <property type="component" value="Unassembled WGS sequence"/>
</dbReference>
<dbReference type="SUPFAM" id="SSF51395">
    <property type="entry name" value="FMN-linked oxidoreductases"/>
    <property type="match status" value="1"/>
</dbReference>
<comment type="caution">
    <text evidence="5">The sequence shown here is derived from an EMBL/GenBank/DDBJ whole genome shotgun (WGS) entry which is preliminary data.</text>
</comment>
<dbReference type="GO" id="GO:0016628">
    <property type="term" value="F:oxidoreductase activity, acting on the CH-CH group of donors, NAD or NADP as acceptor"/>
    <property type="evidence" value="ECO:0007669"/>
    <property type="project" value="UniProtKB-ARBA"/>
</dbReference>
<comment type="cofactor">
    <cofactor evidence="1">
        <name>FMN</name>
        <dbReference type="ChEBI" id="CHEBI:58210"/>
    </cofactor>
</comment>
<evidence type="ECO:0000256" key="2">
    <source>
        <dbReference type="ARBA" id="ARBA00005979"/>
    </source>
</evidence>
<keyword evidence="3" id="KW-0560">Oxidoreductase</keyword>
<dbReference type="GO" id="GO:0010181">
    <property type="term" value="F:FMN binding"/>
    <property type="evidence" value="ECO:0007669"/>
    <property type="project" value="InterPro"/>
</dbReference>
<dbReference type="InterPro" id="IPR001155">
    <property type="entry name" value="OxRdtase_FMN_N"/>
</dbReference>
<dbReference type="FunFam" id="3.20.20.70:FF:000059">
    <property type="entry name" value="N-ethylmaleimide reductase, FMN-linked"/>
    <property type="match status" value="1"/>
</dbReference>
<sequence>MSSTSTKAIFSPIKIGNHKLQHRVVLAPLTRFRATIEAVPTDLQVEYYKQRASEGGLLITEATFIHRLAGSYRHAPGIYTQEQIKGWKKVTDAVHEKKAFIYLQLWHIGRAGFKELNPNGEQIVSASAIAITGTDKDGNAYEVPRALEIDEIKTITQQYHQAALNAMEAGFDGVEVHSANGYLLDQFINSNSNKRTDIYGGSVENRTRFVREVLDTVVDAVGPERAAIRFSPGEAYQDMDDEDVVGTWSYLTSAIQAKHPNLSYLHFIQARASVHVERAPGQAIAPPDTLQPYRDIWKGPFIIASGFSNAIDYAIELAERTGNLIAFGRVFLANPDLPDRLRYGYEVNKYNRATFYRQDAIGYTDYPFYEDDHKIV</sequence>
<keyword evidence="6" id="KW-1185">Reference proteome</keyword>
<dbReference type="EMBL" id="JAEPRD010000068">
    <property type="protein sequence ID" value="KAG2201736.1"/>
    <property type="molecule type" value="Genomic_DNA"/>
</dbReference>
<dbReference type="PANTHER" id="PTHR22893">
    <property type="entry name" value="NADH OXIDOREDUCTASE-RELATED"/>
    <property type="match status" value="1"/>
</dbReference>
<dbReference type="OrthoDB" id="276546at2759"/>
<dbReference type="Pfam" id="PF00724">
    <property type="entry name" value="Oxidored_FMN"/>
    <property type="match status" value="1"/>
</dbReference>
<dbReference type="InterPro" id="IPR013785">
    <property type="entry name" value="Aldolase_TIM"/>
</dbReference>
<evidence type="ECO:0000256" key="3">
    <source>
        <dbReference type="ARBA" id="ARBA00023002"/>
    </source>
</evidence>
<proteinExistence type="inferred from homology"/>